<reference evidence="2 3" key="1">
    <citation type="submission" date="2013-11" db="EMBL/GenBank/DDBJ databases">
        <title>The Genome Sequence of Phytophthora parasitica P1569.</title>
        <authorList>
            <consortium name="The Broad Institute Genomics Platform"/>
            <person name="Russ C."/>
            <person name="Tyler B."/>
            <person name="Panabieres F."/>
            <person name="Shan W."/>
            <person name="Tripathy S."/>
            <person name="Grunwald N."/>
            <person name="Machado M."/>
            <person name="Johnson C.S."/>
            <person name="Arredondo F."/>
            <person name="Hong C."/>
            <person name="Coffey M."/>
            <person name="Young S.K."/>
            <person name="Zeng Q."/>
            <person name="Gargeya S."/>
            <person name="Fitzgerald M."/>
            <person name="Abouelleil A."/>
            <person name="Alvarado L."/>
            <person name="Chapman S.B."/>
            <person name="Gainer-Dewar J."/>
            <person name="Goldberg J."/>
            <person name="Griggs A."/>
            <person name="Gujja S."/>
            <person name="Hansen M."/>
            <person name="Howarth C."/>
            <person name="Imamovic A."/>
            <person name="Ireland A."/>
            <person name="Larimer J."/>
            <person name="McCowan C."/>
            <person name="Murphy C."/>
            <person name="Pearson M."/>
            <person name="Poon T.W."/>
            <person name="Priest M."/>
            <person name="Roberts A."/>
            <person name="Saif S."/>
            <person name="Shea T."/>
            <person name="Sykes S."/>
            <person name="Wortman J."/>
            <person name="Nusbaum C."/>
            <person name="Birren B."/>
        </authorList>
    </citation>
    <scope>NUCLEOTIDE SEQUENCE [LARGE SCALE GENOMIC DNA]</scope>
    <source>
        <strain evidence="2 3">P1569</strain>
    </source>
</reference>
<protein>
    <submittedName>
        <fullName evidence="2">Uncharacterized protein</fullName>
    </submittedName>
</protein>
<sequence>MLNNDRANRFVATGGIQEGSRPDPGEARQTSRSSDVVNENDAHAEPAVQGKDAVDAGHDAKNLARIPSLLVREATPQSPARRPAHAWTGSCLLRVTLMKESPVKTQPKLCQSWATPQARYSELPLRDKLRAVTRARFCKSSIEPVATLDAVIWGSTLTTDGVCKAGAATSIDANAEEKGPKAHFIILMLFNEKAVLAHLK</sequence>
<dbReference type="EMBL" id="ANIZ01000162">
    <property type="protein sequence ID" value="ETI56396.1"/>
    <property type="molecule type" value="Genomic_DNA"/>
</dbReference>
<name>V9FZC2_PHYNI</name>
<organism evidence="2 3">
    <name type="scientific">Phytophthora nicotianae P1569</name>
    <dbReference type="NCBI Taxonomy" id="1317065"/>
    <lineage>
        <taxon>Eukaryota</taxon>
        <taxon>Sar</taxon>
        <taxon>Stramenopiles</taxon>
        <taxon>Oomycota</taxon>
        <taxon>Peronosporomycetes</taxon>
        <taxon>Peronosporales</taxon>
        <taxon>Peronosporaceae</taxon>
        <taxon>Phytophthora</taxon>
    </lineage>
</organism>
<feature type="region of interest" description="Disordered" evidence="1">
    <location>
        <begin position="1"/>
        <end position="54"/>
    </location>
</feature>
<evidence type="ECO:0000256" key="1">
    <source>
        <dbReference type="SAM" id="MobiDB-lite"/>
    </source>
</evidence>
<accession>V9FZC2</accession>
<dbReference type="Proteomes" id="UP000018721">
    <property type="component" value="Unassembled WGS sequence"/>
</dbReference>
<keyword evidence="3" id="KW-1185">Reference proteome</keyword>
<evidence type="ECO:0000313" key="3">
    <source>
        <dbReference type="Proteomes" id="UP000018721"/>
    </source>
</evidence>
<feature type="compositionally biased region" description="Polar residues" evidence="1">
    <location>
        <begin position="28"/>
        <end position="37"/>
    </location>
</feature>
<proteinExistence type="predicted"/>
<dbReference type="AlphaFoldDB" id="V9FZC2"/>
<dbReference type="HOGENOM" id="CLU_1368610_0_0_1"/>
<gene>
    <name evidence="2" type="ORF">F443_01040</name>
</gene>
<comment type="caution">
    <text evidence="2">The sequence shown here is derived from an EMBL/GenBank/DDBJ whole genome shotgun (WGS) entry which is preliminary data.</text>
</comment>
<evidence type="ECO:0000313" key="2">
    <source>
        <dbReference type="EMBL" id="ETI56396.1"/>
    </source>
</evidence>